<reference evidence="2 3" key="1">
    <citation type="submission" date="2019-03" db="EMBL/GenBank/DDBJ databases">
        <authorList>
            <consortium name="Pathogen Informatics"/>
        </authorList>
    </citation>
    <scope>NUCLEOTIDE SEQUENCE</scope>
    <source>
        <strain evidence="2">5012STDY7626358</strain>
        <strain evidence="1 3">5012STDY7626430</strain>
    </source>
</reference>
<dbReference type="Proteomes" id="UP000376235">
    <property type="component" value="Unassembled WGS sequence"/>
</dbReference>
<protein>
    <submittedName>
        <fullName evidence="2">Uncharacterized protein</fullName>
    </submittedName>
</protein>
<evidence type="ECO:0000313" key="1">
    <source>
        <dbReference type="EMBL" id="VGK92482.1"/>
    </source>
</evidence>
<dbReference type="EMBL" id="CAAHCC010000004">
    <property type="protein sequence ID" value="VGK92482.1"/>
    <property type="molecule type" value="Genomic_DNA"/>
</dbReference>
<name>A0A486TBZ5_KLEPN</name>
<dbReference type="EMBL" id="CAAHDD010000004">
    <property type="protein sequence ID" value="VGM23742.1"/>
    <property type="molecule type" value="Genomic_DNA"/>
</dbReference>
<accession>A0A486TBZ5</accession>
<dbReference type="AlphaFoldDB" id="A0A486TBZ5"/>
<sequence>MRENILNMPHHLRRQRVVTAEQAAMAMAGVYRFACLREFDKSYDPERYNMACSYFRIIQEALNKELSPKTVWTDIGGNFVNAEFYAEDIWPWAIKELSAEDVWYGCEEENAAHANEHTPEVWGEFAGKDTALKLIAGMAIALEKAGGKYVRGKKLNKSEVARSASRIILEHGDGIDVTDKALTMLIDEALNTYASK</sequence>
<organism evidence="2">
    <name type="scientific">Klebsiella pneumoniae</name>
    <dbReference type="NCBI Taxonomy" id="573"/>
    <lineage>
        <taxon>Bacteria</taxon>
        <taxon>Pseudomonadati</taxon>
        <taxon>Pseudomonadota</taxon>
        <taxon>Gammaproteobacteria</taxon>
        <taxon>Enterobacterales</taxon>
        <taxon>Enterobacteriaceae</taxon>
        <taxon>Klebsiella/Raoultella group</taxon>
        <taxon>Klebsiella</taxon>
        <taxon>Klebsiella pneumoniae complex</taxon>
    </lineage>
</organism>
<proteinExistence type="predicted"/>
<evidence type="ECO:0000313" key="2">
    <source>
        <dbReference type="EMBL" id="VGM23742.1"/>
    </source>
</evidence>
<gene>
    <name evidence="2" type="ORF">SAMEA4873559_02359</name>
    <name evidence="1" type="ORF">SAMEA4873632_02841</name>
</gene>
<dbReference type="RefSeq" id="WP_032427890.1">
    <property type="nucleotide sequence ID" value="NZ_BIJI01000002.1"/>
</dbReference>
<evidence type="ECO:0000313" key="3">
    <source>
        <dbReference type="Proteomes" id="UP000376235"/>
    </source>
</evidence>